<name>A0A2Z3H2A9_9BACT</name>
<organism evidence="3 4">
    <name type="scientific">Gemmata obscuriglobus</name>
    <dbReference type="NCBI Taxonomy" id="114"/>
    <lineage>
        <taxon>Bacteria</taxon>
        <taxon>Pseudomonadati</taxon>
        <taxon>Planctomycetota</taxon>
        <taxon>Planctomycetia</taxon>
        <taxon>Gemmatales</taxon>
        <taxon>Gemmataceae</taxon>
        <taxon>Gemmata</taxon>
    </lineage>
</organism>
<proteinExistence type="predicted"/>
<dbReference type="InterPro" id="IPR036890">
    <property type="entry name" value="HATPase_C_sf"/>
</dbReference>
<reference evidence="3 4" key="1">
    <citation type="submission" date="2018-01" db="EMBL/GenBank/DDBJ databases">
        <title>G. obscuriglobus.</title>
        <authorList>
            <person name="Franke J."/>
            <person name="Blomberg W."/>
            <person name="Selmecki A."/>
        </authorList>
    </citation>
    <scope>NUCLEOTIDE SEQUENCE [LARGE SCALE GENOMIC DNA]</scope>
    <source>
        <strain evidence="3 4">DSM 5831</strain>
    </source>
</reference>
<dbReference type="KEGG" id="gog:C1280_26275"/>
<keyword evidence="4" id="KW-1185">Reference proteome</keyword>
<gene>
    <name evidence="3" type="ORF">C1280_26275</name>
</gene>
<feature type="domain" description="Protein NO VEIN C-terminal" evidence="2">
    <location>
        <begin position="1757"/>
        <end position="1832"/>
    </location>
</feature>
<evidence type="ECO:0000313" key="3">
    <source>
        <dbReference type="EMBL" id="AWM40163.1"/>
    </source>
</evidence>
<dbReference type="Pfam" id="PF13020">
    <property type="entry name" value="NOV_C"/>
    <property type="match status" value="1"/>
</dbReference>
<dbReference type="InterPro" id="IPR024975">
    <property type="entry name" value="NOV_C"/>
</dbReference>
<dbReference type="PANTHER" id="PTHR32387">
    <property type="entry name" value="WU:FJ29H11"/>
    <property type="match status" value="1"/>
</dbReference>
<dbReference type="RefSeq" id="WP_010034189.1">
    <property type="nucleotide sequence ID" value="NZ_CP025958.1"/>
</dbReference>
<dbReference type="SUPFAM" id="SSF55874">
    <property type="entry name" value="ATPase domain of HSP90 chaperone/DNA topoisomerase II/histidine kinase"/>
    <property type="match status" value="1"/>
</dbReference>
<dbReference type="PANTHER" id="PTHR32387:SF0">
    <property type="entry name" value="PROTEIN NO VEIN"/>
    <property type="match status" value="1"/>
</dbReference>
<evidence type="ECO:0000313" key="4">
    <source>
        <dbReference type="Proteomes" id="UP000245802"/>
    </source>
</evidence>
<dbReference type="InterPro" id="IPR052957">
    <property type="entry name" value="Auxin_embryo_med"/>
</dbReference>
<sequence>MATTAIPANAAVPTGSPSLLRDLWYRRLDTLISGIANKDTYYVQIANAAEHISAEYHGRFLIELLQNANDQAVRQGLKDTAVTIHWTERLLAIGNSGQPFDEAKVDAITSIFKSDKQADKCLGNKGIGFKAVFQVADSAEIYSAAPGGSLWDGCPTAFRIVRKPFEDETFLADMRDIADELLLEQPGRLRKIEPNGSTAAATEVVLREARRAAGFTFPLPCSDGHFHHRVKALNLTEDVLRTTQTLVVLPLDGTRHADVESAIDEMQDGKHAAGGGPTGTAFLFLPGIATITIVDHVRDCRVELKKEETAPLEELSPGVTLRRLRTTRLRSALSLASAEPPGPGQDWWVAERFLGEGDDKDAANERDAIREAIEALRLPEENWQRIEKIPVAVALPQPVLAEKQAAATLGPSGLFCIGLPTRVSTGLPLWVSSHFHGKIDRTAIDFDSRYNDLLFDAAVELAGELLERFKREPERTTRRLVTLAMERTRGALADAFYAPDGFARGEVVLANTDAFLKASDLRLPKAADLALFRQLTTGIKNVESFGFRLPDPILLEHARKVLDVLNPQSEVPDSSYLKKSVEHRSLLEHAASVHRQDGPAFWEPFFTFVLDRFGTQQDALAEQVILPTGKTDLSSAKARVFFPPVRPARAAGATEKTQAVEDAGDELATIEDGVAAMLRFFDDSAVTIRVGATRDYTPLAQRLAPDSGRGLVRQPRQDILINDALIPALHEARGDHDRMLALLRQALIWLATMSQKLRQRVTTDSLLVPVSGTGDAWAWTEPTNAYFGKGWSHDPNIALLARAYGSRSNTLLIPWDRFEKRVGQRFKDADRRWWLDRMKDIGVADCPRIRRTTKPMLIAEAKSYNYLTPYLWLDRPLSCPDALWKQYLRTVCQRMSQTKTGQTFYLNEVAWIDGLEDDAVRPLVVEAMLRKPGLYASSAGAKLSRHSGEDSSDVPALWVHALCAEKWDTIPTGSGLRSPQRAWFLPLESRDAKAERFAFLTCVKPEFGDARGLLRALGIVSLEEASIARLAMALHEVAEHIPKAGSDERRHIEALASDLYEAIDRRLKGTEQAGAVKALLGAPVPLLRGDELTSAKLNETDRVLIDDDSIRRRHVAGFREAWVLPRRFQHTYRELVNALRTLLGSTRVARVSELPIDVPFNPLAHGVPLVDYLRDTVPERLVAEDLALLILKGATQATLPTDEAFRAAWRLFSRTSLIRGRFEGTMSERACFDAQRAGGPALLVDSTLAPHEVVSETWQLLGTSYRPLWTAYAQELRAGACDQFFQDYGTTATERMEVKVAIGLGFERRLRHFQPICLALWDRDHPDGTLDDFRREWSQHARSPETASAWLAWPDLHVRLETASRVDEPQGSLSLLKGLGLSVAVWQSARTKLGEPRWRFAPSERHYTSARDAVAGHLMAWFAYLVVPRSSGPTVPAALADDVAGWVGDVRRLAVPTEVAEETLNPEAIVGRVARDALALAAPRPTVAGAAQLVDPLRKLSESPPSELSALKLKDEPDKSAGIYERDDEIVRAQQAGDAVNIVLKVAGELAPKFEETIDPAAITGHALVTLLSQGFWGNRVAVIAAVRDALEAAAPRTAARMKERSAFREVEDWRSLWKKFEELGDIPAPPAPAPPKPTFNVLSAGWTREDFETSAAKGPAGTVAQNLEAAVNPALNLAAIRSVSRGAVQRPTKRGRPGAGSGGGARTRVSEDYLAVLGAVGEYFVYQQLKALCPDFDLTNWLSKGRERFGFSAGNDTLGYDFSYDDVTGALAGSRIMPRCLIEVKSSAHDGGSVFEMTTNEWEVAQGCHGDPKSGTYVIIRVANLTSKPCVTDVLVDPVQLHLDGVLDYTSRDLLIILGAPK</sequence>
<feature type="region of interest" description="Disordered" evidence="1">
    <location>
        <begin position="1687"/>
        <end position="1707"/>
    </location>
</feature>
<accession>A0A2Z3H2A9</accession>
<evidence type="ECO:0000259" key="2">
    <source>
        <dbReference type="Pfam" id="PF13020"/>
    </source>
</evidence>
<dbReference type="EMBL" id="CP025958">
    <property type="protein sequence ID" value="AWM40163.1"/>
    <property type="molecule type" value="Genomic_DNA"/>
</dbReference>
<dbReference type="NCBIfam" id="NF047352">
    <property type="entry name" value="P_loop_sacsin"/>
    <property type="match status" value="1"/>
</dbReference>
<dbReference type="OrthoDB" id="243421at2"/>
<dbReference type="Gene3D" id="3.30.565.10">
    <property type="entry name" value="Histidine kinase-like ATPase, C-terminal domain"/>
    <property type="match status" value="1"/>
</dbReference>
<dbReference type="Proteomes" id="UP000245802">
    <property type="component" value="Chromosome"/>
</dbReference>
<evidence type="ECO:0000256" key="1">
    <source>
        <dbReference type="SAM" id="MobiDB-lite"/>
    </source>
</evidence>
<protein>
    <submittedName>
        <fullName evidence="3">DUF3883 domain-containing protein</fullName>
    </submittedName>
</protein>